<keyword evidence="2" id="KW-1185">Reference proteome</keyword>
<sequence>METKTYNPDQVSLIVGGSIIKSWNKVVVGRDEDSWSFSAGTSGEATRTKNLNTLGAIKITLPQTSQDNGVLSAYEKSDALLSCVVKDSSGYSLYAMPEGTVIRQAGSEFGKESGEREWTLKGALAEFTVGGN</sequence>
<evidence type="ECO:0000313" key="1">
    <source>
        <dbReference type="EMBL" id="BBO74399.1"/>
    </source>
</evidence>
<reference evidence="1 2" key="1">
    <citation type="submission" date="2019-11" db="EMBL/GenBank/DDBJ databases">
        <title>Comparative genomics of hydrocarbon-degrading Desulfosarcina strains.</title>
        <authorList>
            <person name="Watanabe M."/>
            <person name="Kojima H."/>
            <person name="Fukui M."/>
        </authorList>
    </citation>
    <scope>NUCLEOTIDE SEQUENCE [LARGE SCALE GENOMIC DNA]</scope>
    <source>
        <strain evidence="1 2">PP31</strain>
    </source>
</reference>
<name>A0A5K7Z2B2_9BACT</name>
<proteinExistence type="predicted"/>
<dbReference type="RefSeq" id="WP_155303437.1">
    <property type="nucleotide sequence ID" value="NZ_AP021875.1"/>
</dbReference>
<evidence type="ECO:0000313" key="2">
    <source>
        <dbReference type="Proteomes" id="UP000427769"/>
    </source>
</evidence>
<dbReference type="KEGG" id="dwd:DSCW_18160"/>
<dbReference type="AlphaFoldDB" id="A0A5K7Z2B2"/>
<dbReference type="EMBL" id="AP021875">
    <property type="protein sequence ID" value="BBO74399.1"/>
    <property type="molecule type" value="Genomic_DNA"/>
</dbReference>
<gene>
    <name evidence="1" type="ORF">DSCW_18160</name>
</gene>
<protein>
    <submittedName>
        <fullName evidence="1">Uncharacterized protein</fullName>
    </submittedName>
</protein>
<organism evidence="1 2">
    <name type="scientific">Desulfosarcina widdelii</name>
    <dbReference type="NCBI Taxonomy" id="947919"/>
    <lineage>
        <taxon>Bacteria</taxon>
        <taxon>Pseudomonadati</taxon>
        <taxon>Thermodesulfobacteriota</taxon>
        <taxon>Desulfobacteria</taxon>
        <taxon>Desulfobacterales</taxon>
        <taxon>Desulfosarcinaceae</taxon>
        <taxon>Desulfosarcina</taxon>
    </lineage>
</organism>
<dbReference type="OrthoDB" id="2601963at2"/>
<accession>A0A5K7Z2B2</accession>
<dbReference type="Proteomes" id="UP000427769">
    <property type="component" value="Chromosome"/>
</dbReference>